<dbReference type="SMART" id="SM00150">
    <property type="entry name" value="SPEC"/>
    <property type="match status" value="19"/>
</dbReference>
<feature type="domain" description="EF-hand" evidence="18">
    <location>
        <begin position="2377"/>
        <end position="2412"/>
    </location>
</feature>
<keyword evidence="7" id="KW-0597">Phosphoprotein</keyword>
<evidence type="ECO:0000256" key="15">
    <source>
        <dbReference type="SAM" id="Coils"/>
    </source>
</evidence>
<keyword evidence="11" id="KW-0112">Calmodulin-binding</keyword>
<evidence type="ECO:0000256" key="14">
    <source>
        <dbReference type="PROSITE-ProRule" id="PRU00192"/>
    </source>
</evidence>
<evidence type="ECO:0000256" key="16">
    <source>
        <dbReference type="SAM" id="MobiDB-lite"/>
    </source>
</evidence>
<dbReference type="SUPFAM" id="SSF50044">
    <property type="entry name" value="SH3-domain"/>
    <property type="match status" value="1"/>
</dbReference>
<dbReference type="PROSITE" id="PS50002">
    <property type="entry name" value="SH3"/>
    <property type="match status" value="1"/>
</dbReference>
<comment type="similarity">
    <text evidence="3">Belongs to the spectrin family.</text>
</comment>
<dbReference type="FunFam" id="1.20.58.60:FF:000340">
    <property type="entry name" value="Spectrin beta chain"/>
    <property type="match status" value="1"/>
</dbReference>
<dbReference type="Proteomes" id="UP000275846">
    <property type="component" value="Unassembled WGS sequence"/>
</dbReference>
<dbReference type="Pfam" id="PF13499">
    <property type="entry name" value="EF-hand_7"/>
    <property type="match status" value="1"/>
</dbReference>
<evidence type="ECO:0000256" key="4">
    <source>
        <dbReference type="ARBA" id="ARBA00022443"/>
    </source>
</evidence>
<keyword evidence="20" id="KW-1185">Reference proteome</keyword>
<dbReference type="FunFam" id="1.20.58.60:FF:000020">
    <property type="entry name" value="Spectrin alpha chain, non-erythrocytic 1"/>
    <property type="match status" value="4"/>
</dbReference>
<accession>A0A183SLS7</accession>
<dbReference type="OrthoDB" id="6018565at2759"/>
<dbReference type="PANTHER" id="PTHR11915">
    <property type="entry name" value="SPECTRIN/FILAMIN RELATED CYTOSKELETAL PROTEIN"/>
    <property type="match status" value="1"/>
</dbReference>
<dbReference type="FunFam" id="1.20.58.60:FF:000013">
    <property type="entry name" value="Spectrin alpha chain, non-erythrocytic 1"/>
    <property type="match status" value="2"/>
</dbReference>
<evidence type="ECO:0000259" key="18">
    <source>
        <dbReference type="PROSITE" id="PS50222"/>
    </source>
</evidence>
<dbReference type="Gene3D" id="1.20.58.60">
    <property type="match status" value="19"/>
</dbReference>
<feature type="domain" description="SH3" evidence="17">
    <location>
        <begin position="954"/>
        <end position="1013"/>
    </location>
</feature>
<evidence type="ECO:0000256" key="11">
    <source>
        <dbReference type="ARBA" id="ARBA00022860"/>
    </source>
</evidence>
<dbReference type="PROSITE" id="PS50222">
    <property type="entry name" value="EF_HAND_2"/>
    <property type="match status" value="2"/>
</dbReference>
<evidence type="ECO:0000256" key="10">
    <source>
        <dbReference type="ARBA" id="ARBA00022837"/>
    </source>
</evidence>
<feature type="coiled-coil region" evidence="15">
    <location>
        <begin position="277"/>
        <end position="347"/>
    </location>
</feature>
<dbReference type="PROSITE" id="PS00018">
    <property type="entry name" value="EF_HAND_1"/>
    <property type="match status" value="2"/>
</dbReference>
<gene>
    <name evidence="19" type="ORF">SSLN_LOCUS5175</name>
</gene>
<protein>
    <submittedName>
        <fullName evidence="21">Spectrin alpha chain</fullName>
    </submittedName>
</protein>
<dbReference type="CDD" id="cd11808">
    <property type="entry name" value="SH3_Alpha_Spectrin"/>
    <property type="match status" value="1"/>
</dbReference>
<keyword evidence="5" id="KW-0117">Actin capping</keyword>
<dbReference type="InterPro" id="IPR002017">
    <property type="entry name" value="Spectrin_repeat"/>
</dbReference>
<sequence length="2483" mass="287581">MEDQGEQSSPPTDNLPQPAAPANEPQILETPEDIRNRRNQVLDRYAAFKEATDERRRRLEEAKRYDALHYMYFFRYQYFKRDADELESWMLEKLQTYQNEDFKDLANLQNRLDDLHALWDKLMAMFREKSRLLNLTLEYVLFLRRVDEILFWIREKETFVTSEEFGQDLEHVETLQKKYDEFVKDLEYQEGRAAEIYTKADELIQELPEETLVMDKKREVQEALERLKDLARRRQQKLFEAHEIQRFFRDTDKTISWINEKSIPLSIEDCGRDLVSVQALQRKHEALERDLAALEDKVSQLGVDADALSEKHPDSRDNIKGKHGALVEAWQRLKDKAADRRHRLEESFLLNRFLTDWRDLTLWIADTKAIIAADELAKDVAGAEAHVERHNEHKGEIDSREESYKSCMEEGQRLVDMGHPTSGDIISKMNTLERERAALLALWDERRIQFEQCMDLQLFYRDAEQAEAWMAKQEAFLDNKDVGDSLDAAEALIRKQEDFEKSLAAQEEKIKHLEAFAGKLVDGGHYASPEIATRKEALLRRRTALQEKAALRHNQLEDSHRYHMFDRDADEIKAWIVEKMKTATDESYKDPTNLQTKVQKHHNFESEISANEPRIEDVKKMGTDLLEANHYKSDDIRARINELDDLWVKLVDAMTKKGKNLEQANNQQQFVRNIEDIELWLSEVEAQIASDDQGRDLNSVMNMQKKHNLIESDVQSHRDRITAFEDQVAKFIQEGHYDAPILEQKQQQVMSRYEALSEPLQKKRSRLADSYRLHQFYRDVEDEEDWIREKEPVAASNNVGRDLIGVQNLIKKHQAVMAEISGHEPRIDDVCAAGEDMINEGHFAADDIRKRIADLRNYWDSLRQQSQNRRQLLEDSLQAQQYFADASEAESWMHEKEPLVDSNEFGRDEDSTEALLKKHDALIADIEAYGSTIEHLRTQSEACRMQEVPVSDILGKQLVMALYDYQEKAPRDVSMRKGETLTLLNSSSKDWWKVEINDRQGFVPAAYLKKIDAPLTDSQTHLNDQPLTVAVQQQRLENQYKNLLQLGRDRRERLQDSVQAYQLVREANDLHQWVVEKELVAVTETIVPGRLEEVECERKRVENLLSEQKDREARVNDLRDKAEKLKRGGQTEAVEKIEGIVMQLQKKYEQLEEVAAKKVKELDDINAVQRYHRDCDEAKDWINEKDVRLSTDDVGKDLTSVQRLIRKHDALERDLVALGDRVKQLDVKAADLAQTHPQEAEGICKHQEEINGLWNDLTAKAETRKAKLLDSLDLQKFMADHRDLQSWMNTMNALVNSDELASDVTGAEALLERHQEHRAEIDARAGTFDNFDAFGHELLENKHYASPEIASVLEQTAQSRNALADSWKARQKALEQCLKQQQFLRDCEQAEDWMSMREATLAVDDVDSNKVDVLIKKHEDFNRAINIQESKINALNAAADGLIKEGHYDANGIDQKRNEVLTRWANLKDAMIENRSKLGDVQTLQAFLRDADEMEIWISEKLQATTDDSYKDPTINVQAKHQKHQAFQAELAANAERLQAILGAGQRLIEKGACAFTSHNAFLSSFVYAGNCHLVFSIIFTGQCKGQEGAVEARLAKIADQWDNLIKKAEEKSDKLKEANRQAAYNAGIKDIEFWLGEVEASLASPDYGKDSASVESLLSKHQVNSLTSLPNSSFLPTCQFITLSTIPTLLFCNVTYNRNPDYLCGHDYVNHSHHRQVLETDIQAHEDRIVELNARADEFLQSGALDADTIRERKKMINERYEKIRALTENRAITLGKAKGLHDFYRNIDDEESWIREKKILVGSEDYGRDLISVRNLRKKHKRLETEIAAHDPTIQQVIQQGKDLMTSTELADPAEIQKRIDHLAQAWEELQAATTNRHRKLEESSNYQDFLDAVEEETAWILEKQHLLGSEDYGDTLAAVQGLLKQHEAFEADLKVHQNKCSDICTVGRDLIEAGNHNKPAIEQKCEGLMEKVGVLVQNAERRKALLSDNYALLQFMWKTDVVELWIADREAQVHSEDYGRDLSSVQTLLTKHETFDTALESFRTEGIETITALHNQLVQSQHAQAPAIKQRFNLLIERWERLQRESDRRKKGLLELQERYKQVEKLFLDFAKRASTFNSWFENAEEDLTDPVRCNSLDEIRALIDAQDQFKASLKPAEADFEQLRQLDVKIKEYGVGANPYTWFTMEALDGTWRNLQKIIQERDDELRRELARQEQNDQLRQEFASAANSFHHWLQNVRNSLMESSGTLEEQLEATRAKSVEIRARKVDLKKIEELGARLEERLILDNRYTEHSTVGLSQAWDQLDQLAMRMQHNLEQQIQARNVSGVSEEALREFSMMFKHFDKDKSGRLDHREFKSCLRALGHDLQLVEENQVDTEFESILNVVDPNRDGYITLQEFMAFMISRETENVQSRDEVEEAFRSLTKEGKDYITRAELYANLSKEQADYCVQTMPPYYTKSGQPIQDAYDYQSFTQQLFQK</sequence>
<dbReference type="EMBL" id="UYSU01033145">
    <property type="protein sequence ID" value="VDL91560.1"/>
    <property type="molecule type" value="Genomic_DNA"/>
</dbReference>
<organism evidence="21">
    <name type="scientific">Schistocephalus solidus</name>
    <name type="common">Tapeworm</name>
    <dbReference type="NCBI Taxonomy" id="70667"/>
    <lineage>
        <taxon>Eukaryota</taxon>
        <taxon>Metazoa</taxon>
        <taxon>Spiralia</taxon>
        <taxon>Lophotrochozoa</taxon>
        <taxon>Platyhelminthes</taxon>
        <taxon>Cestoda</taxon>
        <taxon>Eucestoda</taxon>
        <taxon>Diphyllobothriidea</taxon>
        <taxon>Diphyllobothriidae</taxon>
        <taxon>Schistocephalus</taxon>
    </lineage>
</organism>
<dbReference type="InterPro" id="IPR035825">
    <property type="entry name" value="Alpha_Spectrin_SH3"/>
</dbReference>
<dbReference type="FunFam" id="1.20.58.60:FF:000078">
    <property type="entry name" value="Spectrin alpha chain, non-erythrocytic 1"/>
    <property type="match status" value="1"/>
</dbReference>
<dbReference type="GO" id="GO:0005509">
    <property type="term" value="F:calcium ion binding"/>
    <property type="evidence" value="ECO:0007669"/>
    <property type="project" value="InterPro"/>
</dbReference>
<keyword evidence="13" id="KW-0206">Cytoskeleton</keyword>
<dbReference type="GO" id="GO:0051693">
    <property type="term" value="P:actin filament capping"/>
    <property type="evidence" value="ECO:0007669"/>
    <property type="project" value="UniProtKB-KW"/>
</dbReference>
<evidence type="ECO:0000313" key="20">
    <source>
        <dbReference type="Proteomes" id="UP000275846"/>
    </source>
</evidence>
<dbReference type="FunFam" id="1.10.238.10:FF:000020">
    <property type="entry name" value="spectrin alpha chain, non-erythrocytic 1"/>
    <property type="match status" value="1"/>
</dbReference>
<feature type="region of interest" description="Disordered" evidence="16">
    <location>
        <begin position="1"/>
        <end position="34"/>
    </location>
</feature>
<evidence type="ECO:0000256" key="5">
    <source>
        <dbReference type="ARBA" id="ARBA00022467"/>
    </source>
</evidence>
<feature type="domain" description="EF-hand" evidence="18">
    <location>
        <begin position="2334"/>
        <end position="2369"/>
    </location>
</feature>
<evidence type="ECO:0000313" key="19">
    <source>
        <dbReference type="EMBL" id="VDL91560.1"/>
    </source>
</evidence>
<dbReference type="GO" id="GO:0003779">
    <property type="term" value="F:actin binding"/>
    <property type="evidence" value="ECO:0007669"/>
    <property type="project" value="UniProtKB-KW"/>
</dbReference>
<keyword evidence="12" id="KW-0009">Actin-binding</keyword>
<dbReference type="STRING" id="70667.A0A183SLS7"/>
<evidence type="ECO:0000256" key="1">
    <source>
        <dbReference type="ARBA" id="ARBA00004245"/>
    </source>
</evidence>
<dbReference type="Pfam" id="PF00018">
    <property type="entry name" value="SH3_1"/>
    <property type="match status" value="1"/>
</dbReference>
<dbReference type="InterPro" id="IPR014837">
    <property type="entry name" value="EF-hand_Ca_insen"/>
</dbReference>
<dbReference type="SMART" id="SM00326">
    <property type="entry name" value="SH3"/>
    <property type="match status" value="1"/>
</dbReference>
<keyword evidence="15" id="KW-0175">Coiled coil</keyword>
<evidence type="ECO:0000259" key="17">
    <source>
        <dbReference type="PROSITE" id="PS50002"/>
    </source>
</evidence>
<feature type="compositionally biased region" description="Polar residues" evidence="16">
    <location>
        <begin position="1"/>
        <end position="15"/>
    </location>
</feature>
<dbReference type="InterPro" id="IPR001452">
    <property type="entry name" value="SH3_domain"/>
</dbReference>
<keyword evidence="10" id="KW-0106">Calcium</keyword>
<evidence type="ECO:0000256" key="6">
    <source>
        <dbReference type="ARBA" id="ARBA00022490"/>
    </source>
</evidence>
<evidence type="ECO:0000256" key="13">
    <source>
        <dbReference type="ARBA" id="ARBA00023212"/>
    </source>
</evidence>
<feature type="coiled-coil region" evidence="15">
    <location>
        <begin position="1091"/>
        <end position="1168"/>
    </location>
</feature>
<dbReference type="GO" id="GO:0005938">
    <property type="term" value="C:cell cortex"/>
    <property type="evidence" value="ECO:0007669"/>
    <property type="project" value="UniProtKB-SubCell"/>
</dbReference>
<dbReference type="GO" id="GO:0005516">
    <property type="term" value="F:calmodulin binding"/>
    <property type="evidence" value="ECO:0007669"/>
    <property type="project" value="UniProtKB-KW"/>
</dbReference>
<proteinExistence type="inferred from homology"/>
<evidence type="ECO:0000256" key="9">
    <source>
        <dbReference type="ARBA" id="ARBA00022737"/>
    </source>
</evidence>
<dbReference type="InterPro" id="IPR036028">
    <property type="entry name" value="SH3-like_dom_sf"/>
</dbReference>
<dbReference type="FunFam" id="1.20.58.60:FF:000007">
    <property type="entry name" value="Spectrin alpha chain non-erythrocytic 1"/>
    <property type="match status" value="2"/>
</dbReference>
<dbReference type="PRINTS" id="PR01887">
    <property type="entry name" value="SPECTRNALPHA"/>
</dbReference>
<dbReference type="GO" id="GO:0005856">
    <property type="term" value="C:cytoskeleton"/>
    <property type="evidence" value="ECO:0007669"/>
    <property type="project" value="UniProtKB-SubCell"/>
</dbReference>
<keyword evidence="6" id="KW-0963">Cytoplasm</keyword>
<dbReference type="InterPro" id="IPR018247">
    <property type="entry name" value="EF_Hand_1_Ca_BS"/>
</dbReference>
<dbReference type="InterPro" id="IPR011992">
    <property type="entry name" value="EF-hand-dom_pair"/>
</dbReference>
<dbReference type="Gene3D" id="2.30.30.40">
    <property type="entry name" value="SH3 Domains"/>
    <property type="match status" value="1"/>
</dbReference>
<dbReference type="CDD" id="cd00176">
    <property type="entry name" value="SPEC"/>
    <property type="match status" value="11"/>
</dbReference>
<feature type="coiled-coil region" evidence="15">
    <location>
        <begin position="1716"/>
        <end position="1743"/>
    </location>
</feature>
<keyword evidence="4 14" id="KW-0728">SH3 domain</keyword>
<evidence type="ECO:0000313" key="21">
    <source>
        <dbReference type="WBParaSite" id="SSLN_0000533801-mRNA-1"/>
    </source>
</evidence>
<dbReference type="CDD" id="cd00051">
    <property type="entry name" value="EFh"/>
    <property type="match status" value="1"/>
</dbReference>
<dbReference type="SUPFAM" id="SSF47473">
    <property type="entry name" value="EF-hand"/>
    <property type="match status" value="1"/>
</dbReference>
<dbReference type="SMART" id="SM00054">
    <property type="entry name" value="EFh"/>
    <property type="match status" value="3"/>
</dbReference>
<comment type="subcellular location">
    <subcellularLocation>
        <location evidence="2">Cytoplasm</location>
        <location evidence="2">Cell cortex</location>
    </subcellularLocation>
    <subcellularLocation>
        <location evidence="1">Cytoplasm</location>
        <location evidence="1">Cytoskeleton</location>
    </subcellularLocation>
</comment>
<feature type="coiled-coil region" evidence="15">
    <location>
        <begin position="1599"/>
        <end position="1626"/>
    </location>
</feature>
<evidence type="ECO:0000256" key="12">
    <source>
        <dbReference type="ARBA" id="ARBA00023203"/>
    </source>
</evidence>
<dbReference type="Pfam" id="PF08726">
    <property type="entry name" value="EFhand_Ca_insen"/>
    <property type="match status" value="1"/>
</dbReference>
<evidence type="ECO:0000256" key="8">
    <source>
        <dbReference type="ARBA" id="ARBA00022723"/>
    </source>
</evidence>
<reference evidence="19 20" key="2">
    <citation type="submission" date="2018-11" db="EMBL/GenBank/DDBJ databases">
        <authorList>
            <consortium name="Pathogen Informatics"/>
        </authorList>
    </citation>
    <scope>NUCLEOTIDE SEQUENCE [LARGE SCALE GENOMIC DNA]</scope>
    <source>
        <strain evidence="19 20">NST_G2</strain>
    </source>
</reference>
<keyword evidence="8" id="KW-0479">Metal-binding</keyword>
<dbReference type="SUPFAM" id="SSF46966">
    <property type="entry name" value="Spectrin repeat"/>
    <property type="match status" value="18"/>
</dbReference>
<evidence type="ECO:0000256" key="2">
    <source>
        <dbReference type="ARBA" id="ARBA00004544"/>
    </source>
</evidence>
<evidence type="ECO:0000256" key="3">
    <source>
        <dbReference type="ARBA" id="ARBA00006826"/>
    </source>
</evidence>
<dbReference type="WBParaSite" id="SSLN_0000533801-mRNA-1">
    <property type="protein sequence ID" value="SSLN_0000533801-mRNA-1"/>
    <property type="gene ID" value="SSLN_0000533801"/>
</dbReference>
<dbReference type="Gene3D" id="1.10.238.10">
    <property type="entry name" value="EF-hand"/>
    <property type="match status" value="2"/>
</dbReference>
<dbReference type="SMART" id="SM01184">
    <property type="entry name" value="efhand_Ca_insen"/>
    <property type="match status" value="1"/>
</dbReference>
<evidence type="ECO:0000256" key="7">
    <source>
        <dbReference type="ARBA" id="ARBA00022553"/>
    </source>
</evidence>
<dbReference type="InterPro" id="IPR002048">
    <property type="entry name" value="EF_hand_dom"/>
</dbReference>
<dbReference type="Pfam" id="PF00435">
    <property type="entry name" value="Spectrin"/>
    <property type="match status" value="20"/>
</dbReference>
<reference evidence="21" key="1">
    <citation type="submission" date="2016-06" db="UniProtKB">
        <authorList>
            <consortium name="WormBaseParasite"/>
        </authorList>
    </citation>
    <scope>IDENTIFICATION</scope>
</reference>
<dbReference type="InterPro" id="IPR018159">
    <property type="entry name" value="Spectrin/alpha-actinin"/>
</dbReference>
<name>A0A183SLS7_SCHSO</name>
<keyword evidence="9" id="KW-0677">Repeat</keyword>
<dbReference type="FunFam" id="1.20.58.60:FF:000017">
    <property type="entry name" value="Spectrin alpha chain, non-erythrocytic 1"/>
    <property type="match status" value="1"/>
</dbReference>